<evidence type="ECO:0000256" key="6">
    <source>
        <dbReference type="ARBA" id="ARBA00022679"/>
    </source>
</evidence>
<dbReference type="Pfam" id="PF00512">
    <property type="entry name" value="HisKA"/>
    <property type="match status" value="1"/>
</dbReference>
<dbReference type="InterPro" id="IPR005467">
    <property type="entry name" value="His_kinase_dom"/>
</dbReference>
<dbReference type="InterPro" id="IPR003661">
    <property type="entry name" value="HisK_dim/P_dom"/>
</dbReference>
<evidence type="ECO:0000256" key="5">
    <source>
        <dbReference type="ARBA" id="ARBA00022553"/>
    </source>
</evidence>
<dbReference type="SUPFAM" id="SSF90257">
    <property type="entry name" value="Myosin rod fragments"/>
    <property type="match status" value="1"/>
</dbReference>
<dbReference type="InterPro" id="IPR001054">
    <property type="entry name" value="A/G_cyclase"/>
</dbReference>
<dbReference type="PROSITE" id="PS50110">
    <property type="entry name" value="RESPONSE_REGULATORY"/>
    <property type="match status" value="1"/>
</dbReference>
<dbReference type="SMART" id="SM00388">
    <property type="entry name" value="HisKA"/>
    <property type="match status" value="1"/>
</dbReference>
<dbReference type="InterPro" id="IPR003594">
    <property type="entry name" value="HATPase_dom"/>
</dbReference>
<evidence type="ECO:0000256" key="7">
    <source>
        <dbReference type="ARBA" id="ARBA00022692"/>
    </source>
</evidence>
<dbReference type="CDD" id="cd00082">
    <property type="entry name" value="HisKA"/>
    <property type="match status" value="1"/>
</dbReference>
<feature type="transmembrane region" description="Helical" evidence="14">
    <location>
        <begin position="114"/>
        <end position="135"/>
    </location>
</feature>
<dbReference type="InterPro" id="IPR036890">
    <property type="entry name" value="HATPase_C_sf"/>
</dbReference>
<evidence type="ECO:0000313" key="19">
    <source>
        <dbReference type="Proteomes" id="UP000747399"/>
    </source>
</evidence>
<dbReference type="GO" id="GO:0009927">
    <property type="term" value="F:histidine phosphotransfer kinase activity"/>
    <property type="evidence" value="ECO:0007669"/>
    <property type="project" value="TreeGrafter"/>
</dbReference>
<keyword evidence="5 11" id="KW-0597">Phosphoprotein</keyword>
<keyword evidence="10 14" id="KW-0472">Membrane</keyword>
<reference evidence="18" key="1">
    <citation type="journal article" date="2021" name="Proc. Natl. Acad. Sci. U.S.A.">
        <title>Three genomes in the algal genus Volvox reveal the fate of a haploid sex-determining region after a transition to homothallism.</title>
        <authorList>
            <person name="Yamamoto K."/>
            <person name="Hamaji T."/>
            <person name="Kawai-Toyooka H."/>
            <person name="Matsuzaki R."/>
            <person name="Takahashi F."/>
            <person name="Nishimura Y."/>
            <person name="Kawachi M."/>
            <person name="Noguchi H."/>
            <person name="Minakuchi Y."/>
            <person name="Umen J.G."/>
            <person name="Toyoda A."/>
            <person name="Nozaki H."/>
        </authorList>
    </citation>
    <scope>NUCLEOTIDE SEQUENCE</scope>
    <source>
        <strain evidence="18">NIES-3780</strain>
    </source>
</reference>
<protein>
    <recommendedName>
        <fullName evidence="4">histidine kinase</fullName>
        <ecNumber evidence="4">2.7.13.3</ecNumber>
    </recommendedName>
</protein>
<dbReference type="FunFam" id="3.40.50.2300:FF:000477">
    <property type="entry name" value="Two-component response regulator"/>
    <property type="match status" value="1"/>
</dbReference>
<dbReference type="Pfam" id="PF01036">
    <property type="entry name" value="Bac_rhodopsin"/>
    <property type="match status" value="1"/>
</dbReference>
<name>A0A8J4BHY2_9CHLO</name>
<evidence type="ECO:0000256" key="10">
    <source>
        <dbReference type="ARBA" id="ARBA00023136"/>
    </source>
</evidence>
<comment type="catalytic activity">
    <reaction evidence="1">
        <text>ATP + protein L-histidine = ADP + protein N-phospho-L-histidine.</text>
        <dbReference type="EC" id="2.7.13.3"/>
    </reaction>
</comment>
<dbReference type="SMART" id="SM00448">
    <property type="entry name" value="REC"/>
    <property type="match status" value="1"/>
</dbReference>
<dbReference type="Gene3D" id="3.30.565.10">
    <property type="entry name" value="Histidine kinase-like ATPase, C-terminal domain"/>
    <property type="match status" value="1"/>
</dbReference>
<dbReference type="SMART" id="SM01021">
    <property type="entry name" value="Bac_rhodopsin"/>
    <property type="match status" value="1"/>
</dbReference>
<evidence type="ECO:0000256" key="4">
    <source>
        <dbReference type="ARBA" id="ARBA00012438"/>
    </source>
</evidence>
<dbReference type="GO" id="GO:0005886">
    <property type="term" value="C:plasma membrane"/>
    <property type="evidence" value="ECO:0007669"/>
    <property type="project" value="TreeGrafter"/>
</dbReference>
<feature type="transmembrane region" description="Helical" evidence="14">
    <location>
        <begin position="87"/>
        <end position="107"/>
    </location>
</feature>
<evidence type="ECO:0000259" key="15">
    <source>
        <dbReference type="PROSITE" id="PS50109"/>
    </source>
</evidence>
<dbReference type="Pfam" id="PF00211">
    <property type="entry name" value="Guanylate_cyc"/>
    <property type="match status" value="1"/>
</dbReference>
<keyword evidence="7 14" id="KW-0812">Transmembrane</keyword>
<dbReference type="Gene3D" id="1.20.1070.10">
    <property type="entry name" value="Rhodopsin 7-helix transmembrane proteins"/>
    <property type="match status" value="1"/>
</dbReference>
<dbReference type="InterPro" id="IPR001789">
    <property type="entry name" value="Sig_transdc_resp-reg_receiver"/>
</dbReference>
<evidence type="ECO:0000256" key="3">
    <source>
        <dbReference type="ARBA" id="ARBA00008130"/>
    </source>
</evidence>
<feature type="compositionally biased region" description="Polar residues" evidence="13">
    <location>
        <begin position="744"/>
        <end position="758"/>
    </location>
</feature>
<feature type="transmembrane region" description="Helical" evidence="14">
    <location>
        <begin position="155"/>
        <end position="173"/>
    </location>
</feature>
<comment type="similarity">
    <text evidence="3">Belongs to the archaeal/bacterial/fungal opsin family.</text>
</comment>
<dbReference type="SUPFAM" id="SSF47769">
    <property type="entry name" value="SAM/Pointed domain"/>
    <property type="match status" value="1"/>
</dbReference>
<feature type="domain" description="Histidine kinase" evidence="15">
    <location>
        <begin position="338"/>
        <end position="555"/>
    </location>
</feature>
<feature type="region of interest" description="Disordered" evidence="13">
    <location>
        <begin position="1353"/>
        <end position="1374"/>
    </location>
</feature>
<evidence type="ECO:0000259" key="16">
    <source>
        <dbReference type="PROSITE" id="PS50110"/>
    </source>
</evidence>
<feature type="compositionally biased region" description="Gly residues" evidence="13">
    <location>
        <begin position="732"/>
        <end position="742"/>
    </location>
</feature>
<dbReference type="PRINTS" id="PR00344">
    <property type="entry name" value="BCTRLSENSOR"/>
</dbReference>
<dbReference type="PROSITE" id="PS50109">
    <property type="entry name" value="HIS_KIN"/>
    <property type="match status" value="1"/>
</dbReference>
<feature type="compositionally biased region" description="Polar residues" evidence="13">
    <location>
        <begin position="586"/>
        <end position="596"/>
    </location>
</feature>
<evidence type="ECO:0000256" key="13">
    <source>
        <dbReference type="SAM" id="MobiDB-lite"/>
    </source>
</evidence>
<dbReference type="EMBL" id="BNCO01000033">
    <property type="protein sequence ID" value="GIL59129.1"/>
    <property type="molecule type" value="Genomic_DNA"/>
</dbReference>
<accession>A0A8J4BHY2</accession>
<dbReference type="PROSITE" id="PS50125">
    <property type="entry name" value="GUANYLATE_CYCLASE_2"/>
    <property type="match status" value="1"/>
</dbReference>
<feature type="compositionally biased region" description="Low complexity" evidence="13">
    <location>
        <begin position="709"/>
        <end position="720"/>
    </location>
</feature>
<evidence type="ECO:0000256" key="11">
    <source>
        <dbReference type="PROSITE-ProRule" id="PRU00169"/>
    </source>
</evidence>
<feature type="transmembrane region" description="Helical" evidence="14">
    <location>
        <begin position="43"/>
        <end position="64"/>
    </location>
</feature>
<feature type="region of interest" description="Disordered" evidence="13">
    <location>
        <begin position="586"/>
        <end position="646"/>
    </location>
</feature>
<evidence type="ECO:0000256" key="14">
    <source>
        <dbReference type="SAM" id="Phobius"/>
    </source>
</evidence>
<evidence type="ECO:0000313" key="18">
    <source>
        <dbReference type="EMBL" id="GIL59129.1"/>
    </source>
</evidence>
<dbReference type="SMART" id="SM00387">
    <property type="entry name" value="HATPase_c"/>
    <property type="match status" value="1"/>
</dbReference>
<dbReference type="InterPro" id="IPR004358">
    <property type="entry name" value="Sig_transdc_His_kin-like_C"/>
</dbReference>
<organism evidence="18 19">
    <name type="scientific">Volvox africanus</name>
    <dbReference type="NCBI Taxonomy" id="51714"/>
    <lineage>
        <taxon>Eukaryota</taxon>
        <taxon>Viridiplantae</taxon>
        <taxon>Chlorophyta</taxon>
        <taxon>core chlorophytes</taxon>
        <taxon>Chlorophyceae</taxon>
        <taxon>CS clade</taxon>
        <taxon>Chlamydomonadales</taxon>
        <taxon>Volvocaceae</taxon>
        <taxon>Volvox</taxon>
    </lineage>
</organism>
<evidence type="ECO:0000256" key="2">
    <source>
        <dbReference type="ARBA" id="ARBA00004141"/>
    </source>
</evidence>
<dbReference type="InterPro" id="IPR029787">
    <property type="entry name" value="Nucleotide_cyclase"/>
</dbReference>
<evidence type="ECO:0000259" key="17">
    <source>
        <dbReference type="PROSITE" id="PS50125"/>
    </source>
</evidence>
<feature type="transmembrane region" description="Helical" evidence="14">
    <location>
        <begin position="246"/>
        <end position="265"/>
    </location>
</feature>
<feature type="compositionally biased region" description="Gly residues" evidence="13">
    <location>
        <begin position="679"/>
        <end position="708"/>
    </location>
</feature>
<gene>
    <name evidence="18" type="ORF">Vafri_14039</name>
</gene>
<dbReference type="InterPro" id="IPR001425">
    <property type="entry name" value="Arc/bac/fun_rhodopsins"/>
</dbReference>
<evidence type="ECO:0000256" key="8">
    <source>
        <dbReference type="ARBA" id="ARBA00022777"/>
    </source>
</evidence>
<dbReference type="FunFam" id="3.30.565.10:FF:000010">
    <property type="entry name" value="Sensor histidine kinase RcsC"/>
    <property type="match status" value="1"/>
</dbReference>
<dbReference type="Proteomes" id="UP000747399">
    <property type="component" value="Unassembled WGS sequence"/>
</dbReference>
<dbReference type="InterPro" id="IPR013761">
    <property type="entry name" value="SAM/pointed_sf"/>
</dbReference>
<feature type="region of interest" description="Disordered" evidence="13">
    <location>
        <begin position="673"/>
        <end position="758"/>
    </location>
</feature>
<proteinExistence type="inferred from homology"/>
<feature type="modified residue" description="4-aspartylphosphate" evidence="11">
    <location>
        <position position="838"/>
    </location>
</feature>
<feature type="transmembrane region" description="Helical" evidence="14">
    <location>
        <begin position="180"/>
        <end position="201"/>
    </location>
</feature>
<dbReference type="Gene3D" id="1.10.150.50">
    <property type="entry name" value="Transcription Factor, Ets-1"/>
    <property type="match status" value="1"/>
</dbReference>
<dbReference type="PANTHER" id="PTHR43047">
    <property type="entry name" value="TWO-COMPONENT HISTIDINE PROTEIN KINASE"/>
    <property type="match status" value="1"/>
</dbReference>
<dbReference type="SUPFAM" id="SSF52172">
    <property type="entry name" value="CheY-like"/>
    <property type="match status" value="1"/>
</dbReference>
<comment type="subcellular location">
    <subcellularLocation>
        <location evidence="2">Membrane</location>
        <topology evidence="2">Multi-pass membrane protein</topology>
    </subcellularLocation>
</comment>
<dbReference type="SUPFAM" id="SSF55073">
    <property type="entry name" value="Nucleotide cyclase"/>
    <property type="match status" value="1"/>
</dbReference>
<evidence type="ECO:0000256" key="1">
    <source>
        <dbReference type="ARBA" id="ARBA00000085"/>
    </source>
</evidence>
<dbReference type="SUPFAM" id="SSF55874">
    <property type="entry name" value="ATPase domain of HSP90 chaperone/DNA topoisomerase II/histidine kinase"/>
    <property type="match status" value="1"/>
</dbReference>
<evidence type="ECO:0000256" key="9">
    <source>
        <dbReference type="ARBA" id="ARBA00022989"/>
    </source>
</evidence>
<dbReference type="Pfam" id="PF02518">
    <property type="entry name" value="HATPase_c"/>
    <property type="match status" value="1"/>
</dbReference>
<dbReference type="Pfam" id="PF00072">
    <property type="entry name" value="Response_reg"/>
    <property type="match status" value="1"/>
</dbReference>
<dbReference type="EC" id="2.7.13.3" evidence="4"/>
<feature type="coiled-coil region" evidence="12">
    <location>
        <begin position="1245"/>
        <end position="1342"/>
    </location>
</feature>
<dbReference type="InterPro" id="IPR036097">
    <property type="entry name" value="HisK_dim/P_sf"/>
</dbReference>
<dbReference type="GO" id="GO:0000155">
    <property type="term" value="F:phosphorelay sensor kinase activity"/>
    <property type="evidence" value="ECO:0007669"/>
    <property type="project" value="InterPro"/>
</dbReference>
<dbReference type="PANTHER" id="PTHR43047:SF71">
    <property type="entry name" value="HISTIDINE KINASE CONTAINING CHEY-HOMOLOGOUS RECEIVER DOMAIN-RELATED"/>
    <property type="match status" value="1"/>
</dbReference>
<sequence length="1524" mass="159748">MGGGGKASTLPAHLQDRIDAIETNQRDTDAQAFQKAVERRARVSFSVAIAGFGVLMFLLAAYLLCTSGIGDPVLTAQFHAKADPNAYTWPMVAFSTAFGLNFITLLFERESAKFQLALLACYINFLAGFNDYLSWRGYSPIVRDSWGQGFQLLRTVMWLLTTPAMVYLLSIISDFSRIKVYSVMLADVLMISFGILAFLAFNKYLSIMLYLVAWAFFSYVVYSMWTMFHASIAEARHDSSRVSLEVLRLFAVGLWFTFPAIWIIVKLGLVDVHTEEWMWCVCDFLGKVMFSSSLLHGNFLTIEQRRLIAMRIVEEGNRIQVIQELKDLVEQKERFMSSMSHELRTPLNGIIGLSDALLVGSCGDINDQALKTITTIKTSGARLLNLINDILDAASMRKGKLTIKHEKVNLKRVVDDVIDLCQPLAKRGVKLVNDLREHVPFVLGDTGRIIQIFHNLIGNSCKFTHNGFISIAAYAKEDEVEVAVSDTGIGIPEDKFDQIFLAFEQVDMSVTRKYGGTGLGLNLVKQLVEAHGGRIGVRSKEGQGTTFFFTLKIHSEHPNEGQPQGTSTEPVAAPAEHTQLANVRGTTAAGSGSNISHGHAGPRRAPSRRGSFTDKMLGAVTKKAPSETGKSSLGPQQAGAASGLTSGSHAQTVTAARAATTVMSSLAAPTAGGTAAAAAGGGSAAAGGPQTGEGFQGGSGGGAGGGSAARGVSASGALSGPIGSGPMRVSKDGGGGGGGGANGVPTSRSVSAGPQVSGPMSLNDAAALMKGALKRRSSFRDKGGKVRVLSVDDDPVNQLVIQNLLAPVGYEILQAMDGQEALQVLTSEERLPDVILLDVMMPGMSGYEVCRKLREMYPLSCIPVIMISAKSKEEHIVEGLAAGSNDYVVKPFGRQEILARIAAHLRFRDTVYQAGEIAGAIPGEVLPGRLLLRGGTGGALDLAPFLTGPARFTSLPPCITRGIEAGTTSTTLQMFDQLTLLQVGIPNLGDLLASVASSELLVALAALFHDLDTLLEQHGCYLLEGLDEQFTIVSGLDNMGDQVLHALGLARSLLAAADTTALGSKRLRLNISIGIHTGPAQGVFVGHSHPVMSFTGQLPSEVHMLQQTCPANCVHVSARVVEAVGGERDHFVPAGNMPCGSTFLMKAGGWEGGGMVAVSEATARWGKTKRGINNAVNTEAKRMRPIQLALLAMAQANAGFLVDIASVSPEAKDSGCNVSAKAAMPSVAFANGTAGHGPAADPAAAAVAAAEITKLKKEYESLEKQLEEVSNEAARLQDLVDDLEEQLIAQNGSSEAASAQAAAAAVELAALRAQVAELEGQLEEASKERSELEAALAEMEHRLVATHAALATANHEAADRARARASTAPPEPRIETASMASGSEAGFGGANGNTGGSGGAIGSGGFNSGHGLGLAMAGGGGGGGGGGLFSGGGGGGGILAHRQAMPLGMSLRLPNLAALRAHGSDMRAVLEDLGLSSLAARFEAEDISPGLLPYLDDTALRELGATSVGARLKLRIAAQALFMG</sequence>
<comment type="caution">
    <text evidence="18">The sequence shown here is derived from an EMBL/GenBank/DDBJ whole genome shotgun (WGS) entry which is preliminary data.</text>
</comment>
<evidence type="ECO:0000256" key="12">
    <source>
        <dbReference type="SAM" id="Coils"/>
    </source>
</evidence>
<dbReference type="InterPro" id="IPR011006">
    <property type="entry name" value="CheY-like_superfamily"/>
</dbReference>
<feature type="domain" description="Response regulatory" evidence="16">
    <location>
        <begin position="787"/>
        <end position="905"/>
    </location>
</feature>
<keyword evidence="19" id="KW-1185">Reference proteome</keyword>
<dbReference type="SUPFAM" id="SSF47384">
    <property type="entry name" value="Homodimeric domain of signal transducing histidine kinase"/>
    <property type="match status" value="1"/>
</dbReference>
<keyword evidence="6" id="KW-0808">Transferase</keyword>
<dbReference type="GO" id="GO:0009190">
    <property type="term" value="P:cyclic nucleotide biosynthetic process"/>
    <property type="evidence" value="ECO:0007669"/>
    <property type="project" value="InterPro"/>
</dbReference>
<dbReference type="Gene3D" id="3.40.50.2300">
    <property type="match status" value="1"/>
</dbReference>
<dbReference type="SUPFAM" id="SSF81321">
    <property type="entry name" value="Family A G protein-coupled receptor-like"/>
    <property type="match status" value="1"/>
</dbReference>
<dbReference type="Gene3D" id="1.10.287.130">
    <property type="match status" value="1"/>
</dbReference>
<dbReference type="CDD" id="cd16922">
    <property type="entry name" value="HATPase_EvgS-ArcB-TorS-like"/>
    <property type="match status" value="1"/>
</dbReference>
<feature type="transmembrane region" description="Helical" evidence="14">
    <location>
        <begin position="207"/>
        <end position="225"/>
    </location>
</feature>
<feature type="domain" description="Guanylate cyclase" evidence="17">
    <location>
        <begin position="979"/>
        <end position="1106"/>
    </location>
</feature>
<keyword evidence="12" id="KW-0175">Coiled coil</keyword>
<dbReference type="Gene3D" id="1.10.287.1490">
    <property type="match status" value="1"/>
</dbReference>
<keyword evidence="9 14" id="KW-1133">Transmembrane helix</keyword>
<keyword evidence="8" id="KW-0418">Kinase</keyword>
<dbReference type="Gene3D" id="3.30.70.1230">
    <property type="entry name" value="Nucleotide cyclase"/>
    <property type="match status" value="1"/>
</dbReference>